<evidence type="ECO:0000313" key="2">
    <source>
        <dbReference type="Proteomes" id="UP000245081"/>
    </source>
</evidence>
<organism evidence="1 2">
    <name type="scientific">Novimethylophilus kurashikiensis</name>
    <dbReference type="NCBI Taxonomy" id="1825523"/>
    <lineage>
        <taxon>Bacteria</taxon>
        <taxon>Pseudomonadati</taxon>
        <taxon>Pseudomonadota</taxon>
        <taxon>Betaproteobacteria</taxon>
        <taxon>Nitrosomonadales</taxon>
        <taxon>Methylophilaceae</taxon>
        <taxon>Novimethylophilus</taxon>
    </lineage>
</organism>
<evidence type="ECO:0000313" key="1">
    <source>
        <dbReference type="EMBL" id="GBG14787.1"/>
    </source>
</evidence>
<keyword evidence="2" id="KW-1185">Reference proteome</keyword>
<reference evidence="1 2" key="1">
    <citation type="journal article" date="2018" name="Environ. Microbiol.">
        <title>Isolation and genomic characterization of Novimethylophilus kurashikiensis gen. nov. sp. nov., a new lanthanide-dependent methylotrophic species of Methylophilaceae.</title>
        <authorList>
            <person name="Lv H."/>
            <person name="Sahin N."/>
            <person name="Tani A."/>
        </authorList>
    </citation>
    <scope>NUCLEOTIDE SEQUENCE [LARGE SCALE GENOMIC DNA]</scope>
    <source>
        <strain evidence="1 2">La2-4</strain>
    </source>
</reference>
<dbReference type="Proteomes" id="UP000245081">
    <property type="component" value="Unassembled WGS sequence"/>
</dbReference>
<accession>A0A2R5F9B4</accession>
<protein>
    <submittedName>
        <fullName evidence="1">DNA polymerase III subunit beta</fullName>
    </submittedName>
</protein>
<dbReference type="AlphaFoldDB" id="A0A2R5F9B4"/>
<dbReference type="EMBL" id="BDOQ01000009">
    <property type="protein sequence ID" value="GBG14787.1"/>
    <property type="molecule type" value="Genomic_DNA"/>
</dbReference>
<sequence length="33" mass="3774">MTVRVQQTISMKLIKSRFNLASLWLLGCAVTTY</sequence>
<gene>
    <name evidence="1" type="ORF">NMK_2388</name>
</gene>
<name>A0A2R5F9B4_9PROT</name>
<dbReference type="PROSITE" id="PS51257">
    <property type="entry name" value="PROKAR_LIPOPROTEIN"/>
    <property type="match status" value="1"/>
</dbReference>
<comment type="caution">
    <text evidence="1">The sequence shown here is derived from an EMBL/GenBank/DDBJ whole genome shotgun (WGS) entry which is preliminary data.</text>
</comment>
<proteinExistence type="predicted"/>